<organism evidence="2 3">
    <name type="scientific">Chryseobacterium arthrosphaerae</name>
    <dbReference type="NCBI Taxonomy" id="651561"/>
    <lineage>
        <taxon>Bacteria</taxon>
        <taxon>Pseudomonadati</taxon>
        <taxon>Bacteroidota</taxon>
        <taxon>Flavobacteriia</taxon>
        <taxon>Flavobacteriales</taxon>
        <taxon>Weeksellaceae</taxon>
        <taxon>Chryseobacterium group</taxon>
        <taxon>Chryseobacterium</taxon>
    </lineage>
</organism>
<dbReference type="EMBL" id="MAYG01000001">
    <property type="protein sequence ID" value="OCA75445.1"/>
    <property type="molecule type" value="Genomic_DNA"/>
</dbReference>
<comment type="caution">
    <text evidence="2">The sequence shown here is derived from an EMBL/GenBank/DDBJ whole genome shotgun (WGS) entry which is preliminary data.</text>
</comment>
<feature type="transmembrane region" description="Helical" evidence="1">
    <location>
        <begin position="64"/>
        <end position="79"/>
    </location>
</feature>
<protein>
    <submittedName>
        <fullName evidence="2">Uncharacterized protein</fullName>
    </submittedName>
</protein>
<gene>
    <name evidence="2" type="ORF">BBI00_14420</name>
</gene>
<evidence type="ECO:0000313" key="2">
    <source>
        <dbReference type="EMBL" id="OCA75445.1"/>
    </source>
</evidence>
<dbReference type="Proteomes" id="UP000093432">
    <property type="component" value="Unassembled WGS sequence"/>
</dbReference>
<keyword evidence="1" id="KW-1133">Transmembrane helix</keyword>
<reference evidence="3" key="1">
    <citation type="submission" date="2016-07" db="EMBL/GenBank/DDBJ databases">
        <authorList>
            <person name="Florea S."/>
            <person name="Webb J.S."/>
            <person name="Jaromczyk J."/>
            <person name="Schardl C.L."/>
        </authorList>
    </citation>
    <scope>NUCLEOTIDE SEQUENCE [LARGE SCALE GENOMIC DNA]</scope>
    <source>
        <strain evidence="3">CC-VM-7</strain>
    </source>
</reference>
<sequence length="80" mass="9874">MTVHNDTIIIRILSIVYFILNRYDEIFILNGFFIKHRYNKQYDVLNRIEKYTDAMVILKNMDECLNFLFYLLFVLMHILY</sequence>
<accession>A0A1B8ZV30</accession>
<dbReference type="AlphaFoldDB" id="A0A1B8ZV30"/>
<keyword evidence="1" id="KW-0472">Membrane</keyword>
<name>A0A1B8ZV30_9FLAO</name>
<evidence type="ECO:0000313" key="3">
    <source>
        <dbReference type="Proteomes" id="UP000093432"/>
    </source>
</evidence>
<proteinExistence type="predicted"/>
<keyword evidence="1" id="KW-0812">Transmembrane</keyword>
<evidence type="ECO:0000256" key="1">
    <source>
        <dbReference type="SAM" id="Phobius"/>
    </source>
</evidence>